<dbReference type="RefSeq" id="WP_369948874.1">
    <property type="nucleotide sequence ID" value="NZ_JBCLSH010000056.1"/>
</dbReference>
<dbReference type="SUPFAM" id="SSF54593">
    <property type="entry name" value="Glyoxalase/Bleomycin resistance protein/Dihydroxybiphenyl dioxygenase"/>
    <property type="match status" value="1"/>
</dbReference>
<feature type="domain" description="PhnB-like" evidence="1">
    <location>
        <begin position="5"/>
        <end position="133"/>
    </location>
</feature>
<dbReference type="PANTHER" id="PTHR33990:SF1">
    <property type="entry name" value="PROTEIN YJDN"/>
    <property type="match status" value="1"/>
</dbReference>
<dbReference type="InterPro" id="IPR029068">
    <property type="entry name" value="Glyas_Bleomycin-R_OHBP_Dase"/>
</dbReference>
<dbReference type="Pfam" id="PF06983">
    <property type="entry name" value="3-dmu-9_3-mt"/>
    <property type="match status" value="1"/>
</dbReference>
<organism evidence="2 3">
    <name type="scientific">Lactococcus ileimucosae</name>
    <dbReference type="NCBI Taxonomy" id="2941329"/>
    <lineage>
        <taxon>Bacteria</taxon>
        <taxon>Bacillati</taxon>
        <taxon>Bacillota</taxon>
        <taxon>Bacilli</taxon>
        <taxon>Lactobacillales</taxon>
        <taxon>Streptococcaceae</taxon>
        <taxon>Lactococcus</taxon>
    </lineage>
</organism>
<evidence type="ECO:0000313" key="3">
    <source>
        <dbReference type="Proteomes" id="UP001565283"/>
    </source>
</evidence>
<dbReference type="InterPro" id="IPR028973">
    <property type="entry name" value="PhnB-like"/>
</dbReference>
<gene>
    <name evidence="2" type="ORF">AALA52_09750</name>
</gene>
<comment type="caution">
    <text evidence="2">The sequence shown here is derived from an EMBL/GenBank/DDBJ whole genome shotgun (WGS) entry which is preliminary data.</text>
</comment>
<dbReference type="EMBL" id="JBCLSH010000056">
    <property type="protein sequence ID" value="MEY8444508.1"/>
    <property type="molecule type" value="Genomic_DNA"/>
</dbReference>
<sequence length="138" mass="15717">MSLNAYLNFQGNGREALDFYSEVFNTKPSRIETFGDMPASPEYPLPEEIKEHIAFSELEIMGGKFMISDVFPNMPFTQGNNYSLLIQDKNPEVLKEIFHKLSKGGKVEMELQETFWSKCYGSLTDKFGVIWQVGAEEG</sequence>
<dbReference type="Proteomes" id="UP001565283">
    <property type="component" value="Unassembled WGS sequence"/>
</dbReference>
<evidence type="ECO:0000259" key="1">
    <source>
        <dbReference type="Pfam" id="PF06983"/>
    </source>
</evidence>
<protein>
    <submittedName>
        <fullName evidence="2">VOC family protein</fullName>
    </submittedName>
</protein>
<evidence type="ECO:0000313" key="2">
    <source>
        <dbReference type="EMBL" id="MEY8444508.1"/>
    </source>
</evidence>
<keyword evidence="3" id="KW-1185">Reference proteome</keyword>
<dbReference type="PANTHER" id="PTHR33990">
    <property type="entry name" value="PROTEIN YJDN-RELATED"/>
    <property type="match status" value="1"/>
</dbReference>
<reference evidence="2 3" key="1">
    <citation type="submission" date="2024-03" db="EMBL/GenBank/DDBJ databases">
        <title>Mouse gut bacterial collection (mGBC) of GemPharmatech.</title>
        <authorList>
            <person name="He Y."/>
            <person name="Dong L."/>
            <person name="Wu D."/>
            <person name="Gao X."/>
            <person name="Lin Z."/>
        </authorList>
    </citation>
    <scope>NUCLEOTIDE SEQUENCE [LARGE SCALE GENOMIC DNA]</scope>
    <source>
        <strain evidence="2 3">61-15</strain>
    </source>
</reference>
<name>A0ABV4D4Q0_9LACT</name>
<accession>A0ABV4D4Q0</accession>
<dbReference type="CDD" id="cd06588">
    <property type="entry name" value="PhnB_like"/>
    <property type="match status" value="1"/>
</dbReference>
<dbReference type="Gene3D" id="3.10.180.10">
    <property type="entry name" value="2,3-Dihydroxybiphenyl 1,2-Dioxygenase, domain 1"/>
    <property type="match status" value="1"/>
</dbReference>
<proteinExistence type="predicted"/>